<dbReference type="InterPro" id="IPR028994">
    <property type="entry name" value="Integrin_alpha_N"/>
</dbReference>
<dbReference type="SUPFAM" id="SSF69318">
    <property type="entry name" value="Integrin alpha N-terminal domain"/>
    <property type="match status" value="1"/>
</dbReference>
<evidence type="ECO:0000313" key="3">
    <source>
        <dbReference type="EMBL" id="QEG41718.1"/>
    </source>
</evidence>
<dbReference type="EMBL" id="CP042914">
    <property type="protein sequence ID" value="QEG41718.1"/>
    <property type="molecule type" value="Genomic_DNA"/>
</dbReference>
<evidence type="ECO:0000256" key="2">
    <source>
        <dbReference type="SAM" id="SignalP"/>
    </source>
</evidence>
<gene>
    <name evidence="3" type="ORF">UC8_37440</name>
</gene>
<sequence length="388" mass="42895" precursor="true">MRKLIPATLLLSTLLASPALAQHPIKFEVQLLTVDSNEGCDVADFDGDGKLDVVAGRNWYRNGDWKPRPVRLIEDRNGYVRSNGEWAYDVNGDGHTDVVSMDFFEGGVYWYQNPGPDGLAKGHVWNKHLLADTGYGTNEASYLVDVAGDAKPEWVSDQWNKTNPLMIWSFDSAEDNKPILTGHLVGASTGHGIGFGDLNNDGRDDILVGTGWYECPEDDVLNQRWKFHQVWELQGACPMLIHDVDGDGINDVIVSNAHNFGIHLWRGLGKGDDVEQKFEETLIDDSFSQAHCLHMADLDGDGQPEIITGKRVRAHNGNDPGGKEPPIMRYYVWNAKTKAYEGHTINRGEAGIGLQIRTADIDADGDLDIVVAGKDGTQILFSQLKKTQ</sequence>
<dbReference type="PANTHER" id="PTHR44103:SF1">
    <property type="entry name" value="PROPROTEIN CONVERTASE P"/>
    <property type="match status" value="1"/>
</dbReference>
<feature type="chain" id="PRO_5023014847" evidence="2">
    <location>
        <begin position="22"/>
        <end position="388"/>
    </location>
</feature>
<keyword evidence="1 2" id="KW-0732">Signal</keyword>
<name>A0A5B9QRQ9_9BACT</name>
<dbReference type="Pfam" id="PF01839">
    <property type="entry name" value="FG-GAP"/>
    <property type="match status" value="1"/>
</dbReference>
<dbReference type="AlphaFoldDB" id="A0A5B9QRQ9"/>
<dbReference type="Proteomes" id="UP000325286">
    <property type="component" value="Chromosome"/>
</dbReference>
<dbReference type="RefSeq" id="WP_084426927.1">
    <property type="nucleotide sequence ID" value="NZ_CP042914.1"/>
</dbReference>
<proteinExistence type="predicted"/>
<dbReference type="PANTHER" id="PTHR44103">
    <property type="entry name" value="PROPROTEIN CONVERTASE P"/>
    <property type="match status" value="1"/>
</dbReference>
<dbReference type="Pfam" id="PF13517">
    <property type="entry name" value="FG-GAP_3"/>
    <property type="match status" value="1"/>
</dbReference>
<dbReference type="Gene3D" id="2.130.10.130">
    <property type="entry name" value="Integrin alpha, N-terminal"/>
    <property type="match status" value="1"/>
</dbReference>
<organism evidence="3 4">
    <name type="scientific">Roseimaritima ulvae</name>
    <dbReference type="NCBI Taxonomy" id="980254"/>
    <lineage>
        <taxon>Bacteria</taxon>
        <taxon>Pseudomonadati</taxon>
        <taxon>Planctomycetota</taxon>
        <taxon>Planctomycetia</taxon>
        <taxon>Pirellulales</taxon>
        <taxon>Pirellulaceae</taxon>
        <taxon>Roseimaritima</taxon>
    </lineage>
</organism>
<evidence type="ECO:0000313" key="4">
    <source>
        <dbReference type="Proteomes" id="UP000325286"/>
    </source>
</evidence>
<dbReference type="OrthoDB" id="228608at2"/>
<dbReference type="InterPro" id="IPR013517">
    <property type="entry name" value="FG-GAP"/>
</dbReference>
<protein>
    <submittedName>
        <fullName evidence="3">FG-GAP repeat protein</fullName>
    </submittedName>
</protein>
<evidence type="ECO:0000256" key="1">
    <source>
        <dbReference type="ARBA" id="ARBA00022729"/>
    </source>
</evidence>
<feature type="signal peptide" evidence="2">
    <location>
        <begin position="1"/>
        <end position="21"/>
    </location>
</feature>
<dbReference type="KEGG" id="rul:UC8_37440"/>
<accession>A0A5B9QRQ9</accession>
<keyword evidence="4" id="KW-1185">Reference proteome</keyword>
<reference evidence="3 4" key="1">
    <citation type="submission" date="2019-08" db="EMBL/GenBank/DDBJ databases">
        <title>Deep-cultivation of Planctomycetes and their phenomic and genomic characterization uncovers novel biology.</title>
        <authorList>
            <person name="Wiegand S."/>
            <person name="Jogler M."/>
            <person name="Boedeker C."/>
            <person name="Pinto D."/>
            <person name="Vollmers J."/>
            <person name="Rivas-Marin E."/>
            <person name="Kohn T."/>
            <person name="Peeters S.H."/>
            <person name="Heuer A."/>
            <person name="Rast P."/>
            <person name="Oberbeckmann S."/>
            <person name="Bunk B."/>
            <person name="Jeske O."/>
            <person name="Meyerdierks A."/>
            <person name="Storesund J.E."/>
            <person name="Kallscheuer N."/>
            <person name="Luecker S."/>
            <person name="Lage O.M."/>
            <person name="Pohl T."/>
            <person name="Merkel B.J."/>
            <person name="Hornburger P."/>
            <person name="Mueller R.-W."/>
            <person name="Bruemmer F."/>
            <person name="Labrenz M."/>
            <person name="Spormann A.M."/>
            <person name="Op den Camp H."/>
            <person name="Overmann J."/>
            <person name="Amann R."/>
            <person name="Jetten M.S.M."/>
            <person name="Mascher T."/>
            <person name="Medema M.H."/>
            <person name="Devos D.P."/>
            <person name="Kaster A.-K."/>
            <person name="Ovreas L."/>
            <person name="Rohde M."/>
            <person name="Galperin M.Y."/>
            <person name="Jogler C."/>
        </authorList>
    </citation>
    <scope>NUCLEOTIDE SEQUENCE [LARGE SCALE GENOMIC DNA]</scope>
    <source>
        <strain evidence="3 4">UC8</strain>
    </source>
</reference>